<dbReference type="HOGENOM" id="CLU_1183861_0_0_0"/>
<gene>
    <name evidence="3" type="ordered locus">Lebu_0994</name>
</gene>
<dbReference type="KEGG" id="lba:Lebu_0994"/>
<reference evidence="3 4" key="1">
    <citation type="journal article" date="2009" name="Stand. Genomic Sci.">
        <title>Complete genome sequence of Leptotrichia buccalis type strain (C-1013-b).</title>
        <authorList>
            <person name="Ivanova N."/>
            <person name="Gronow S."/>
            <person name="Lapidus A."/>
            <person name="Copeland A."/>
            <person name="Glavina Del Rio T."/>
            <person name="Nolan M."/>
            <person name="Lucas S."/>
            <person name="Chen F."/>
            <person name="Tice H."/>
            <person name="Cheng J.F."/>
            <person name="Saunders E."/>
            <person name="Bruce D."/>
            <person name="Goodwin L."/>
            <person name="Brettin T."/>
            <person name="Detter J.C."/>
            <person name="Han C."/>
            <person name="Pitluck S."/>
            <person name="Mikhailova N."/>
            <person name="Pati A."/>
            <person name="Mavrommatis K."/>
            <person name="Chen A."/>
            <person name="Palaniappan K."/>
            <person name="Land M."/>
            <person name="Hauser L."/>
            <person name="Chang Y.J."/>
            <person name="Jeffries C.D."/>
            <person name="Chain P."/>
            <person name="Rohde C."/>
            <person name="Goker M."/>
            <person name="Bristow J."/>
            <person name="Eisen J.A."/>
            <person name="Markowitz V."/>
            <person name="Hugenholtz P."/>
            <person name="Kyrpides N.C."/>
            <person name="Klenk H.P."/>
        </authorList>
    </citation>
    <scope>NUCLEOTIDE SEQUENCE [LARGE SCALE GENOMIC DNA]</scope>
    <source>
        <strain evidence="4">ATCC 14201 / DSM 1135 / JCM 12969 / NCTC 10249 / C-1013-b</strain>
    </source>
</reference>
<accession>C7N9R4</accession>
<dbReference type="AlphaFoldDB" id="C7N9R4"/>
<evidence type="ECO:0000256" key="1">
    <source>
        <dbReference type="SAM" id="MobiDB-lite"/>
    </source>
</evidence>
<feature type="region of interest" description="Disordered" evidence="1">
    <location>
        <begin position="30"/>
        <end position="54"/>
    </location>
</feature>
<feature type="compositionally biased region" description="Basic and acidic residues" evidence="1">
    <location>
        <begin position="30"/>
        <end position="44"/>
    </location>
</feature>
<dbReference type="Pfam" id="PF00498">
    <property type="entry name" value="FHA"/>
    <property type="match status" value="1"/>
</dbReference>
<proteinExistence type="predicted"/>
<evidence type="ECO:0000259" key="2">
    <source>
        <dbReference type="PROSITE" id="PS50006"/>
    </source>
</evidence>
<feature type="domain" description="FHA" evidence="2">
    <location>
        <begin position="154"/>
        <end position="207"/>
    </location>
</feature>
<evidence type="ECO:0000313" key="3">
    <source>
        <dbReference type="EMBL" id="ACV38895.1"/>
    </source>
</evidence>
<sequence>MKCQYCGSEIEDTDKGCPICCDTNLTEEETVKGKVEKENEKTNEEGLENDESSNKKEKWIAECMEGHKTEIDKDDKEFYCEECEENYIIRDDGICKKYPKNQATDVKDDLNSDEKTNITNERAVLSEKQKNEELISLIWKNNKNEVIKIPKKGGTIGRDGDYGSSLFNRYYMNTISRQHIKIEFKGGDWVISHLSKVNDTEINGKKLEHDSFLILKNNDEITLAKKISFRVEIK</sequence>
<dbReference type="OrthoDB" id="9815925at2"/>
<protein>
    <submittedName>
        <fullName evidence="3">FHA domain containing protein</fullName>
    </submittedName>
</protein>
<evidence type="ECO:0000313" key="4">
    <source>
        <dbReference type="Proteomes" id="UP000001910"/>
    </source>
</evidence>
<organism evidence="3 4">
    <name type="scientific">Leptotrichia buccalis (strain ATCC 14201 / DSM 1135 / JCM 12969 / NCTC 10249 / C-1013-b)</name>
    <dbReference type="NCBI Taxonomy" id="523794"/>
    <lineage>
        <taxon>Bacteria</taxon>
        <taxon>Fusobacteriati</taxon>
        <taxon>Fusobacteriota</taxon>
        <taxon>Fusobacteriia</taxon>
        <taxon>Fusobacteriales</taxon>
        <taxon>Leptotrichiaceae</taxon>
        <taxon>Leptotrichia</taxon>
    </lineage>
</organism>
<dbReference type="Proteomes" id="UP000001910">
    <property type="component" value="Chromosome"/>
</dbReference>
<dbReference type="PROSITE" id="PS50006">
    <property type="entry name" value="FHA_DOMAIN"/>
    <property type="match status" value="1"/>
</dbReference>
<keyword evidence="4" id="KW-1185">Reference proteome</keyword>
<dbReference type="STRING" id="523794.Lebu_0994"/>
<dbReference type="InterPro" id="IPR000253">
    <property type="entry name" value="FHA_dom"/>
</dbReference>
<name>C7N9R4_LEPBD</name>
<dbReference type="RefSeq" id="WP_015769242.1">
    <property type="nucleotide sequence ID" value="NC_013192.1"/>
</dbReference>
<dbReference type="eggNOG" id="COG1716">
    <property type="taxonomic scope" value="Bacteria"/>
</dbReference>
<dbReference type="Gene3D" id="2.60.200.20">
    <property type="match status" value="1"/>
</dbReference>
<dbReference type="SUPFAM" id="SSF49879">
    <property type="entry name" value="SMAD/FHA domain"/>
    <property type="match status" value="1"/>
</dbReference>
<dbReference type="CDD" id="cd00060">
    <property type="entry name" value="FHA"/>
    <property type="match status" value="1"/>
</dbReference>
<dbReference type="InterPro" id="IPR008984">
    <property type="entry name" value="SMAD_FHA_dom_sf"/>
</dbReference>
<dbReference type="EMBL" id="CP001685">
    <property type="protein sequence ID" value="ACV38895.1"/>
    <property type="molecule type" value="Genomic_DNA"/>
</dbReference>